<dbReference type="Pfam" id="PF17919">
    <property type="entry name" value="RT_RNaseH_2"/>
    <property type="match status" value="1"/>
</dbReference>
<dbReference type="Proteomes" id="UP001231189">
    <property type="component" value="Unassembled WGS sequence"/>
</dbReference>
<dbReference type="InterPro" id="IPR001584">
    <property type="entry name" value="Integrase_cat-core"/>
</dbReference>
<feature type="region of interest" description="Disordered" evidence="2">
    <location>
        <begin position="174"/>
        <end position="199"/>
    </location>
</feature>
<dbReference type="InterPro" id="IPR041577">
    <property type="entry name" value="RT_RNaseH_2"/>
</dbReference>
<dbReference type="InterPro" id="IPR043128">
    <property type="entry name" value="Rev_trsase/Diguanyl_cyclase"/>
</dbReference>
<dbReference type="InterPro" id="IPR050951">
    <property type="entry name" value="Retrovirus_Pol_polyprotein"/>
</dbReference>
<evidence type="ECO:0000256" key="1">
    <source>
        <dbReference type="ARBA" id="ARBA00023268"/>
    </source>
</evidence>
<dbReference type="PANTHER" id="PTHR37984:SF5">
    <property type="entry name" value="PROTEIN NYNRIN-LIKE"/>
    <property type="match status" value="1"/>
</dbReference>
<evidence type="ECO:0000313" key="4">
    <source>
        <dbReference type="EMBL" id="KAK1648373.1"/>
    </source>
</evidence>
<feature type="domain" description="Integrase catalytic" evidence="3">
    <location>
        <begin position="608"/>
        <end position="764"/>
    </location>
</feature>
<dbReference type="Gene3D" id="3.30.420.10">
    <property type="entry name" value="Ribonuclease H-like superfamily/Ribonuclease H"/>
    <property type="match status" value="1"/>
</dbReference>
<dbReference type="Pfam" id="PF00665">
    <property type="entry name" value="rve"/>
    <property type="match status" value="1"/>
</dbReference>
<evidence type="ECO:0000259" key="3">
    <source>
        <dbReference type="PROSITE" id="PS50994"/>
    </source>
</evidence>
<dbReference type="GO" id="GO:0003676">
    <property type="term" value="F:nucleic acid binding"/>
    <property type="evidence" value="ECO:0007669"/>
    <property type="project" value="InterPro"/>
</dbReference>
<evidence type="ECO:0000313" key="5">
    <source>
        <dbReference type="Proteomes" id="UP001231189"/>
    </source>
</evidence>
<evidence type="ECO:0000256" key="2">
    <source>
        <dbReference type="SAM" id="MobiDB-lite"/>
    </source>
</evidence>
<dbReference type="Gene3D" id="3.10.10.10">
    <property type="entry name" value="HIV Type 1 Reverse Transcriptase, subunit A, domain 1"/>
    <property type="match status" value="2"/>
</dbReference>
<name>A0AAD8SBR4_LOLMU</name>
<feature type="compositionally biased region" description="Basic and acidic residues" evidence="2">
    <location>
        <begin position="174"/>
        <end position="198"/>
    </location>
</feature>
<gene>
    <name evidence="4" type="ORF">QYE76_066178</name>
</gene>
<dbReference type="Pfam" id="PF00078">
    <property type="entry name" value="RVT_1"/>
    <property type="match status" value="1"/>
</dbReference>
<dbReference type="SUPFAM" id="SSF53098">
    <property type="entry name" value="Ribonuclease H-like"/>
    <property type="match status" value="1"/>
</dbReference>
<dbReference type="PROSITE" id="PS50994">
    <property type="entry name" value="INTEGRASE"/>
    <property type="match status" value="1"/>
</dbReference>
<dbReference type="GO" id="GO:0003824">
    <property type="term" value="F:catalytic activity"/>
    <property type="evidence" value="ECO:0007669"/>
    <property type="project" value="UniProtKB-KW"/>
</dbReference>
<dbReference type="SUPFAM" id="SSF56672">
    <property type="entry name" value="DNA/RNA polymerases"/>
    <property type="match status" value="1"/>
</dbReference>
<keyword evidence="5" id="KW-1185">Reference proteome</keyword>
<keyword evidence="1" id="KW-0511">Multifunctional enzyme</keyword>
<organism evidence="4 5">
    <name type="scientific">Lolium multiflorum</name>
    <name type="common">Italian ryegrass</name>
    <name type="synonym">Lolium perenne subsp. multiflorum</name>
    <dbReference type="NCBI Taxonomy" id="4521"/>
    <lineage>
        <taxon>Eukaryota</taxon>
        <taxon>Viridiplantae</taxon>
        <taxon>Streptophyta</taxon>
        <taxon>Embryophyta</taxon>
        <taxon>Tracheophyta</taxon>
        <taxon>Spermatophyta</taxon>
        <taxon>Magnoliopsida</taxon>
        <taxon>Liliopsida</taxon>
        <taxon>Poales</taxon>
        <taxon>Poaceae</taxon>
        <taxon>BOP clade</taxon>
        <taxon>Pooideae</taxon>
        <taxon>Poodae</taxon>
        <taxon>Poeae</taxon>
        <taxon>Poeae Chloroplast Group 2 (Poeae type)</taxon>
        <taxon>Loliodinae</taxon>
        <taxon>Loliinae</taxon>
        <taxon>Lolium</taxon>
    </lineage>
</organism>
<dbReference type="AlphaFoldDB" id="A0AAD8SBR4"/>
<proteinExistence type="predicted"/>
<dbReference type="InterPro" id="IPR036397">
    <property type="entry name" value="RNaseH_sf"/>
</dbReference>
<dbReference type="PANTHER" id="PTHR37984">
    <property type="entry name" value="PROTEIN CBG26694"/>
    <property type="match status" value="1"/>
</dbReference>
<accession>A0AAD8SBR4</accession>
<comment type="caution">
    <text evidence="4">The sequence shown here is derived from an EMBL/GenBank/DDBJ whole genome shotgun (WGS) entry which is preliminary data.</text>
</comment>
<reference evidence="4" key="1">
    <citation type="submission" date="2023-07" db="EMBL/GenBank/DDBJ databases">
        <title>A chromosome-level genome assembly of Lolium multiflorum.</title>
        <authorList>
            <person name="Chen Y."/>
            <person name="Copetti D."/>
            <person name="Kolliker R."/>
            <person name="Studer B."/>
        </authorList>
    </citation>
    <scope>NUCLEOTIDE SEQUENCE</scope>
    <source>
        <strain evidence="4">02402/16</strain>
        <tissue evidence="4">Leaf</tissue>
    </source>
</reference>
<sequence>MADGTPVTYEDLTDELKKKYDELKAILEADIIGSFHRTRSHGIRWKGFSPEGALDGVDLSVPSEERTRSLRQEIGYMVTHSLHRHSESLVNTLERVAFRMIQEIMRHQYSPSGPALGTYQGEVPLQSRPPLSFALAAPEVPNSPAYAVDMVEDMYPGRCQPRYSFNINMVELGHRPDKGRDEGSCSHSEDKEEAAPRDRPRHCQKILVMIKMKADSSDRPVLSVPPALPVCGVDLTGDGKLGYGFTSADELEEVDIGPGDKPRPTFISKKLDPQLRGQMIALLKEYPDCFAWDYTEMPGLDRSIIEHRLPLKKGFRPFQQRARQMRAEILEEVKKEIEKMLAAGFIRPCRYAEWISSREEGRPMASAGHKVLSFMDGNAGYNQIFMAPEDIHKTAFRVPGAVGLFEYVVMTFGLKNAGATYQRAMNYIFHDLIGKLVEIYIDDVVVKSVSMEGHLDDLRRVLDRTRKFGLRMNPKKCAFGVTAGQFLGFLVHERGIEIGLKSQEAVRTMQPPTTKKELQQQQQAFDEIKRYLTTPPVLVPPQQDRPFYIYLSVADTSIASVVVQLYEGVEKVVFYLSRRMLDAETRYPEVEKLCLCLFFTCTKLHHILLTAEIIVICKSDVVKHMLSAPVLKGRLDYFTKWVEAVPMKKVKSEDVIKFVKEHVIHRFGIPQTITTDGGSVFVSKEFRKFCDDMGIKLIRSSPYYAQANGQAEASNQSLIKLIKRKIDENPRDWHEKLSEALWAYRMSCHGAIKTSPYQLVYGQEAVLPWEITAGSRRVTFQNDLTAEEYAALMSDTIEDATELRLWSLEKIKENKARVARAYNKKVRPKEFQVGDLVWEAVLPLGTRDKAYGKWSPNWHGPYKVVQALKGNAYMLEQLDGVKFPVAVNGQHLKKYFPSMWDDGQ</sequence>
<dbReference type="GO" id="GO:0015074">
    <property type="term" value="P:DNA integration"/>
    <property type="evidence" value="ECO:0007669"/>
    <property type="project" value="InterPro"/>
</dbReference>
<dbReference type="CDD" id="cd01647">
    <property type="entry name" value="RT_LTR"/>
    <property type="match status" value="1"/>
</dbReference>
<dbReference type="EMBL" id="JAUUTY010000004">
    <property type="protein sequence ID" value="KAK1648373.1"/>
    <property type="molecule type" value="Genomic_DNA"/>
</dbReference>
<protein>
    <recommendedName>
        <fullName evidence="3">Integrase catalytic domain-containing protein</fullName>
    </recommendedName>
</protein>
<dbReference type="InterPro" id="IPR012337">
    <property type="entry name" value="RNaseH-like_sf"/>
</dbReference>
<dbReference type="Gene3D" id="3.30.70.270">
    <property type="match status" value="1"/>
</dbReference>
<dbReference type="InterPro" id="IPR043502">
    <property type="entry name" value="DNA/RNA_pol_sf"/>
</dbReference>
<dbReference type="InterPro" id="IPR000477">
    <property type="entry name" value="RT_dom"/>
</dbReference>